<accession>A0ABY9Q6V6</accession>
<evidence type="ECO:0000313" key="1">
    <source>
        <dbReference type="EMBL" id="WMT82965.1"/>
    </source>
</evidence>
<dbReference type="InterPro" id="IPR009057">
    <property type="entry name" value="Homeodomain-like_sf"/>
</dbReference>
<evidence type="ECO:0008006" key="3">
    <source>
        <dbReference type="Google" id="ProtNLM"/>
    </source>
</evidence>
<dbReference type="EMBL" id="CP101637">
    <property type="protein sequence ID" value="WMT82965.1"/>
    <property type="molecule type" value="Genomic_DNA"/>
</dbReference>
<keyword evidence="2" id="KW-1185">Reference proteome</keyword>
<proteinExistence type="predicted"/>
<reference evidence="1 2" key="1">
    <citation type="submission" date="2022-07" db="EMBL/GenBank/DDBJ databases">
        <title>Genome sequence of Terrisporobacter mayombei DSM6539.</title>
        <authorList>
            <person name="Boeer T."/>
            <person name="Bengelsdorf F.R."/>
            <person name="Daniel R."/>
            <person name="Poehlein A."/>
        </authorList>
    </citation>
    <scope>NUCLEOTIDE SEQUENCE [LARGE SCALE GENOMIC DNA]</scope>
    <source>
        <strain evidence="1 2">DSM 6539</strain>
    </source>
</reference>
<name>A0ABY9Q6V6_9FIRM</name>
<sequence>MLSNNSKYSNQVREDTAKYIIESGKSSTSISEGIGIDENTVCRGVRYYRRKCNLPTYAEEKEKVEILNLLKSNLRRKCIG</sequence>
<dbReference type="SUPFAM" id="SSF46689">
    <property type="entry name" value="Homeodomain-like"/>
    <property type="match status" value="1"/>
</dbReference>
<dbReference type="RefSeq" id="WP_228105299.1">
    <property type="nucleotide sequence ID" value="NZ_CP101637.1"/>
</dbReference>
<gene>
    <name evidence="1" type="ORF">TEMA_34630</name>
</gene>
<organism evidence="1 2">
    <name type="scientific">Terrisporobacter mayombei</name>
    <dbReference type="NCBI Taxonomy" id="1541"/>
    <lineage>
        <taxon>Bacteria</taxon>
        <taxon>Bacillati</taxon>
        <taxon>Bacillota</taxon>
        <taxon>Clostridia</taxon>
        <taxon>Peptostreptococcales</taxon>
        <taxon>Peptostreptococcaceae</taxon>
        <taxon>Terrisporobacter</taxon>
    </lineage>
</organism>
<dbReference type="Proteomes" id="UP001235030">
    <property type="component" value="Chromosome"/>
</dbReference>
<protein>
    <recommendedName>
        <fullName evidence="3">Transposase</fullName>
    </recommendedName>
</protein>
<evidence type="ECO:0000313" key="2">
    <source>
        <dbReference type="Proteomes" id="UP001235030"/>
    </source>
</evidence>